<dbReference type="OrthoDB" id="5525048at2"/>
<keyword evidence="2" id="KW-0732">Signal</keyword>
<organism evidence="3 4">
    <name type="scientific">Sandaracinus amylolyticus</name>
    <dbReference type="NCBI Taxonomy" id="927083"/>
    <lineage>
        <taxon>Bacteria</taxon>
        <taxon>Pseudomonadati</taxon>
        <taxon>Myxococcota</taxon>
        <taxon>Polyangia</taxon>
        <taxon>Polyangiales</taxon>
        <taxon>Sandaracinaceae</taxon>
        <taxon>Sandaracinus</taxon>
    </lineage>
</organism>
<sequence length="881" mass="93721">MRASLLRCFTISALSMVLACGEPEDDAVDGGEDAGPQPTCESPPELELGDPDGHAEPLGAGPGEARAGRIAGDALPPFPSGLGMWDEGGFLLANDRVAMVIEDVGPSHLYDPWGGRPLGIARVEDGALVDVGDFGEILILTGRYTVMTTSVTVLADGSDGGAAIVRASGPLRALPFFEAITARRLSTEFEGVDAAIDYVLEPGSSHVDVRITYASSLAFPTGSITTMHGFMYTPRMPAFAPGPGFSPQSVSVDAISYTDERGVGFVYEVPGDDLSVGINASGFESRFTARRPIADCGLTTVEHARLTIGGPGVDALQRAHAEENDVAMRTIEGVVRDASGAPAAGVRVHVRASEERYLTRSLPTGDDGRYVVHVPASEGALELFAYRQGDALVGPVAIDAASTTRDLALGAGGWVRVTVADESGAALPSRIQVLPLDGASVPSVPSAFGEALPTSGRVQVALSEDGTETLRVPAGRWRVVMSRGYEYELESRDVEITSDGQTIDVSGQLARVIETPDVQCADFHIHTRRSNDSADDVTYKLRGAIADGLEIPVRSDHEFAADFTAEVGALGVEAWAYGGIGSVEMSSMELWGHMGVVPLTPDPTQINHGTPLWQEWPTPEQPDLPLRTMSPVEVFDAARARPERPTVIINHPLGDTNYFGYVGYDPVTGTVEREDDWDDEFTAVEIFNDADWRRERERLVVHWLSFLDRGRRVFAVGSSDSHGLDGSPVGYPRTCMALGTDDPRELTPPGVRDAVAQGRSTISGGIYVDATIGEAGPGADVVAGGARATVHVRVQAASWVDVDAIEIVVDGRTLDTIEILPGDAPDPVARPHVRFERDVEFDVAEGRGSYVIVAAYGDATLEPVHRGRVPFGVTNPIFVTR</sequence>
<evidence type="ECO:0000256" key="1">
    <source>
        <dbReference type="SAM" id="MobiDB-lite"/>
    </source>
</evidence>
<dbReference type="KEGG" id="samy:DB32_006925"/>
<dbReference type="Gene3D" id="3.20.20.140">
    <property type="entry name" value="Metal-dependent hydrolases"/>
    <property type="match status" value="1"/>
</dbReference>
<reference evidence="3 4" key="1">
    <citation type="submission" date="2015-03" db="EMBL/GenBank/DDBJ databases">
        <title>Genome assembly of Sandaracinus amylolyticus DSM 53668.</title>
        <authorList>
            <person name="Sharma G."/>
            <person name="Subramanian S."/>
        </authorList>
    </citation>
    <scope>NUCLEOTIDE SEQUENCE [LARGE SCALE GENOMIC DNA]</scope>
    <source>
        <strain evidence="3 4">DSM 53668</strain>
    </source>
</reference>
<evidence type="ECO:0000256" key="2">
    <source>
        <dbReference type="SAM" id="SignalP"/>
    </source>
</evidence>
<dbReference type="Proteomes" id="UP000034883">
    <property type="component" value="Chromosome"/>
</dbReference>
<dbReference type="RefSeq" id="WP_053236791.1">
    <property type="nucleotide sequence ID" value="NZ_CP011125.1"/>
</dbReference>
<dbReference type="PROSITE" id="PS51257">
    <property type="entry name" value="PROKAR_LIPOPROTEIN"/>
    <property type="match status" value="1"/>
</dbReference>
<dbReference type="SUPFAM" id="SSF49464">
    <property type="entry name" value="Carboxypeptidase regulatory domain-like"/>
    <property type="match status" value="1"/>
</dbReference>
<dbReference type="STRING" id="927083.DB32_006925"/>
<feature type="chain" id="PRO_5002512788" description="Carboxypeptidase regulatory-like domain-containing protein" evidence="2">
    <location>
        <begin position="20"/>
        <end position="881"/>
    </location>
</feature>
<keyword evidence="4" id="KW-1185">Reference proteome</keyword>
<evidence type="ECO:0008006" key="5">
    <source>
        <dbReference type="Google" id="ProtNLM"/>
    </source>
</evidence>
<dbReference type="NCBIfam" id="NF038032">
    <property type="entry name" value="CehA_McbA_metalo"/>
    <property type="match status" value="1"/>
</dbReference>
<dbReference type="AlphaFoldDB" id="A0A0F6YM13"/>
<feature type="signal peptide" evidence="2">
    <location>
        <begin position="1"/>
        <end position="19"/>
    </location>
</feature>
<evidence type="ECO:0000313" key="3">
    <source>
        <dbReference type="EMBL" id="AKF09776.1"/>
    </source>
</evidence>
<evidence type="ECO:0000313" key="4">
    <source>
        <dbReference type="Proteomes" id="UP000034883"/>
    </source>
</evidence>
<dbReference type="EMBL" id="CP011125">
    <property type="protein sequence ID" value="AKF09776.1"/>
    <property type="molecule type" value="Genomic_DNA"/>
</dbReference>
<feature type="region of interest" description="Disordered" evidence="1">
    <location>
        <begin position="24"/>
        <end position="68"/>
    </location>
</feature>
<accession>A0A0F6YM13</accession>
<name>A0A0F6YM13_9BACT</name>
<proteinExistence type="predicted"/>
<dbReference type="InterPro" id="IPR016195">
    <property type="entry name" value="Pol/histidinol_Pase-like"/>
</dbReference>
<protein>
    <recommendedName>
        <fullName evidence="5">Carboxypeptidase regulatory-like domain-containing protein</fullName>
    </recommendedName>
</protein>
<dbReference type="InterPro" id="IPR008969">
    <property type="entry name" value="CarboxyPept-like_regulatory"/>
</dbReference>
<dbReference type="SUPFAM" id="SSF89550">
    <property type="entry name" value="PHP domain-like"/>
    <property type="match status" value="1"/>
</dbReference>
<gene>
    <name evidence="3" type="ORF">DB32_006925</name>
</gene>